<keyword evidence="2" id="KW-0677">Repeat</keyword>
<dbReference type="SUPFAM" id="SSF57667">
    <property type="entry name" value="beta-beta-alpha zinc fingers"/>
    <property type="match status" value="2"/>
</dbReference>
<feature type="region of interest" description="Disordered" evidence="6">
    <location>
        <begin position="524"/>
        <end position="656"/>
    </location>
</feature>
<dbReference type="InterPro" id="IPR036236">
    <property type="entry name" value="Znf_C2H2_sf"/>
</dbReference>
<dbReference type="InterPro" id="IPR013087">
    <property type="entry name" value="Znf_C2H2_type"/>
</dbReference>
<dbReference type="SMART" id="SM00355">
    <property type="entry name" value="ZnF_C2H2"/>
    <property type="match status" value="3"/>
</dbReference>
<accession>A0ABQ8SYC4</accession>
<dbReference type="PANTHER" id="PTHR14196">
    <property type="entry name" value="ODD-SKIPPED - RELATED"/>
    <property type="match status" value="1"/>
</dbReference>
<evidence type="ECO:0000256" key="2">
    <source>
        <dbReference type="ARBA" id="ARBA00022737"/>
    </source>
</evidence>
<feature type="compositionally biased region" description="Low complexity" evidence="6">
    <location>
        <begin position="584"/>
        <end position="605"/>
    </location>
</feature>
<dbReference type="Pfam" id="PF00096">
    <property type="entry name" value="zf-C2H2"/>
    <property type="match status" value="3"/>
</dbReference>
<feature type="region of interest" description="Disordered" evidence="6">
    <location>
        <begin position="213"/>
        <end position="264"/>
    </location>
</feature>
<feature type="compositionally biased region" description="Polar residues" evidence="6">
    <location>
        <begin position="255"/>
        <end position="264"/>
    </location>
</feature>
<keyword evidence="3 5" id="KW-0863">Zinc-finger</keyword>
<evidence type="ECO:0000259" key="7">
    <source>
        <dbReference type="PROSITE" id="PS50157"/>
    </source>
</evidence>
<feature type="region of interest" description="Disordered" evidence="6">
    <location>
        <begin position="109"/>
        <end position="137"/>
    </location>
</feature>
<feature type="domain" description="C2H2-type" evidence="7">
    <location>
        <begin position="412"/>
        <end position="440"/>
    </location>
</feature>
<feature type="compositionally biased region" description="Basic and acidic residues" evidence="6">
    <location>
        <begin position="230"/>
        <end position="250"/>
    </location>
</feature>
<gene>
    <name evidence="8" type="ORF">ANN_15123</name>
</gene>
<reference evidence="8 9" key="1">
    <citation type="journal article" date="2022" name="Allergy">
        <title>Genome assembly and annotation of Periplaneta americana reveal a comprehensive cockroach allergen profile.</title>
        <authorList>
            <person name="Wang L."/>
            <person name="Xiong Q."/>
            <person name="Saelim N."/>
            <person name="Wang L."/>
            <person name="Nong W."/>
            <person name="Wan A.T."/>
            <person name="Shi M."/>
            <person name="Liu X."/>
            <person name="Cao Q."/>
            <person name="Hui J.H.L."/>
            <person name="Sookrung N."/>
            <person name="Leung T.F."/>
            <person name="Tungtrongchitr A."/>
            <person name="Tsui S.K.W."/>
        </authorList>
    </citation>
    <scope>NUCLEOTIDE SEQUENCE [LARGE SCALE GENOMIC DNA]</scope>
    <source>
        <strain evidence="8">PWHHKU_190912</strain>
    </source>
</reference>
<feature type="region of interest" description="Disordered" evidence="6">
    <location>
        <begin position="162"/>
        <end position="189"/>
    </location>
</feature>
<organism evidence="8 9">
    <name type="scientific">Periplaneta americana</name>
    <name type="common">American cockroach</name>
    <name type="synonym">Blatta americana</name>
    <dbReference type="NCBI Taxonomy" id="6978"/>
    <lineage>
        <taxon>Eukaryota</taxon>
        <taxon>Metazoa</taxon>
        <taxon>Ecdysozoa</taxon>
        <taxon>Arthropoda</taxon>
        <taxon>Hexapoda</taxon>
        <taxon>Insecta</taxon>
        <taxon>Pterygota</taxon>
        <taxon>Neoptera</taxon>
        <taxon>Polyneoptera</taxon>
        <taxon>Dictyoptera</taxon>
        <taxon>Blattodea</taxon>
        <taxon>Blattoidea</taxon>
        <taxon>Blattidae</taxon>
        <taxon>Blattinae</taxon>
        <taxon>Periplaneta</taxon>
    </lineage>
</organism>
<keyword evidence="9" id="KW-1185">Reference proteome</keyword>
<evidence type="ECO:0000256" key="4">
    <source>
        <dbReference type="ARBA" id="ARBA00022833"/>
    </source>
</evidence>
<evidence type="ECO:0000256" key="1">
    <source>
        <dbReference type="ARBA" id="ARBA00022723"/>
    </source>
</evidence>
<sequence>MAGLCEGGNEPPGSLRAMVILRRCINVSGYLEPEWNEGDNAGEMSPESSNDSYPAFAHIALRENPGRNFNQGVISGRGLHFSPMSSVVDSSLAWYCYYPRIASLPHVRTTPTKMREKDSSPRKMLLSSSGHSSPKQAAVYPLSIRVPEDEPQHNAADEMPFDLSRNTRSAGPHMSPAGRPPAGPVDDQPLDLRVEHKKLSLVMVRRRIEDENQNLILRSPSPNNPYSPPLEKEAHQQQRRDADKEEELRHPSPASPANSLKPSSPIISPYPVLFSHQPLHPIMLEAMYKAGKDGPRLPMSYPVSPPGYPQPPRPYPFLNPSLLNGHQSSPSGVPAPPPPFDMLRSHHQHPALQHAHQKQYHHQDPQSNGSGPTAGGGGKLKDRYACKFCGKVFPRSANLTRHLRTHTGEQPYKCKYCERSFSISSNLQRHVRNIHNKEKPFKCPLCERCFGQQTNLDRHLKKHEADGPTILDDHAGGRSPSVPRQGVRTALSLAQSVVGDESYFEEIRSFMGKVTTDGRMIGSLNHQRTSIPTPSYHLNHLPHRGMSSEPRRCISPPAAENQNRDVRDDRKRGRSFSSDKDNFSSRSSSSSLGSSLAGSSLSPPRTSSPPAPPPPAKEDPELSPTPEEADAPSSPEEARSTPPPRPPTTPEEHFPFQLSRVSRFDSFLVSTLKKSRSRPRRRRAGRGEKKDPVRSKICINNKIIEQVKNFSYLGYQISYEEEKDLNEKIIKFNRAMGIINQIFKPTLVQKHTRTRIYKTLARPILCFGSEAWTIRHIDSQRLTAAEMRFMHRTAGYKRMDHIRNFDIMKELQIDPITEYLQKYRQNWRSHVIRMPRSGIPRQILNYHPVGKRSLGRPFKCWQETVTGH</sequence>
<evidence type="ECO:0000313" key="9">
    <source>
        <dbReference type="Proteomes" id="UP001148838"/>
    </source>
</evidence>
<feature type="compositionally biased region" description="Low complexity" evidence="6">
    <location>
        <begin position="622"/>
        <end position="635"/>
    </location>
</feature>
<dbReference type="Gene3D" id="3.30.160.60">
    <property type="entry name" value="Classic Zinc Finger"/>
    <property type="match status" value="3"/>
</dbReference>
<evidence type="ECO:0000256" key="6">
    <source>
        <dbReference type="SAM" id="MobiDB-lite"/>
    </source>
</evidence>
<dbReference type="Proteomes" id="UP001148838">
    <property type="component" value="Unassembled WGS sequence"/>
</dbReference>
<feature type="compositionally biased region" description="Basic residues" evidence="6">
    <location>
        <begin position="673"/>
        <end position="684"/>
    </location>
</feature>
<feature type="compositionally biased region" description="Pro residues" evidence="6">
    <location>
        <begin position="606"/>
        <end position="615"/>
    </location>
</feature>
<feature type="region of interest" description="Disordered" evidence="6">
    <location>
        <begin position="298"/>
        <end position="377"/>
    </location>
</feature>
<name>A0ABQ8SYC4_PERAM</name>
<comment type="caution">
    <text evidence="8">The sequence shown here is derived from an EMBL/GenBank/DDBJ whole genome shotgun (WGS) entry which is preliminary data.</text>
</comment>
<protein>
    <recommendedName>
        <fullName evidence="7">C2H2-type domain-containing protein</fullName>
    </recommendedName>
</protein>
<feature type="compositionally biased region" description="Basic and acidic residues" evidence="6">
    <location>
        <begin position="562"/>
        <end position="583"/>
    </location>
</feature>
<feature type="compositionally biased region" description="Pro residues" evidence="6">
    <location>
        <begin position="303"/>
        <end position="317"/>
    </location>
</feature>
<feature type="domain" description="C2H2-type" evidence="7">
    <location>
        <begin position="441"/>
        <end position="468"/>
    </location>
</feature>
<keyword evidence="1" id="KW-0479">Metal-binding</keyword>
<dbReference type="PROSITE" id="PS00028">
    <property type="entry name" value="ZINC_FINGER_C2H2_1"/>
    <property type="match status" value="3"/>
</dbReference>
<dbReference type="InterPro" id="IPR050717">
    <property type="entry name" value="C2H2-ZF_Transcription_Reg"/>
</dbReference>
<proteinExistence type="predicted"/>
<dbReference type="PANTHER" id="PTHR14196:SF12">
    <property type="entry name" value="ZINC FINGER PROTEIN 208-LIKE"/>
    <property type="match status" value="1"/>
</dbReference>
<feature type="compositionally biased region" description="Basic residues" evidence="6">
    <location>
        <begin position="345"/>
        <end position="360"/>
    </location>
</feature>
<feature type="domain" description="C2H2-type" evidence="7">
    <location>
        <begin position="384"/>
        <end position="411"/>
    </location>
</feature>
<keyword evidence="4" id="KW-0862">Zinc</keyword>
<evidence type="ECO:0000256" key="5">
    <source>
        <dbReference type="PROSITE-ProRule" id="PRU00042"/>
    </source>
</evidence>
<feature type="region of interest" description="Disordered" evidence="6">
    <location>
        <begin position="671"/>
        <end position="693"/>
    </location>
</feature>
<evidence type="ECO:0000313" key="8">
    <source>
        <dbReference type="EMBL" id="KAJ4439166.1"/>
    </source>
</evidence>
<dbReference type="PROSITE" id="PS50157">
    <property type="entry name" value="ZINC_FINGER_C2H2_2"/>
    <property type="match status" value="3"/>
</dbReference>
<feature type="compositionally biased region" description="Polar residues" evidence="6">
    <location>
        <begin position="524"/>
        <end position="533"/>
    </location>
</feature>
<dbReference type="EMBL" id="JAJSOF020000019">
    <property type="protein sequence ID" value="KAJ4439166.1"/>
    <property type="molecule type" value="Genomic_DNA"/>
</dbReference>
<evidence type="ECO:0000256" key="3">
    <source>
        <dbReference type="ARBA" id="ARBA00022771"/>
    </source>
</evidence>
<feature type="compositionally biased region" description="Polar residues" evidence="6">
    <location>
        <begin position="126"/>
        <end position="135"/>
    </location>
</feature>